<feature type="signal peptide" evidence="8">
    <location>
        <begin position="1"/>
        <end position="30"/>
    </location>
</feature>
<dbReference type="PANTHER" id="PTHR24258">
    <property type="entry name" value="SERINE PROTEASE-RELATED"/>
    <property type="match status" value="1"/>
</dbReference>
<reference evidence="10" key="1">
    <citation type="submission" date="2014-11" db="EMBL/GenBank/DDBJ databases">
        <authorList>
            <person name="Geib S."/>
        </authorList>
    </citation>
    <scope>NUCLEOTIDE SEQUENCE</scope>
</reference>
<dbReference type="InterPro" id="IPR009003">
    <property type="entry name" value="Peptidase_S1_PA"/>
</dbReference>
<dbReference type="SMART" id="SM00020">
    <property type="entry name" value="Tryp_SPc"/>
    <property type="match status" value="1"/>
</dbReference>
<evidence type="ECO:0000256" key="1">
    <source>
        <dbReference type="ARBA" id="ARBA00022729"/>
    </source>
</evidence>
<dbReference type="GO" id="GO:0004252">
    <property type="term" value="F:serine-type endopeptidase activity"/>
    <property type="evidence" value="ECO:0007669"/>
    <property type="project" value="InterPro"/>
</dbReference>
<dbReference type="EMBL" id="GBXI01004036">
    <property type="protein sequence ID" value="JAD10256.1"/>
    <property type="molecule type" value="Transcribed_RNA"/>
</dbReference>
<organism evidence="10">
    <name type="scientific">Zeugodacus cucurbitae</name>
    <name type="common">Melon fruit fly</name>
    <name type="synonym">Bactrocera cucurbitae</name>
    <dbReference type="NCBI Taxonomy" id="28588"/>
    <lineage>
        <taxon>Eukaryota</taxon>
        <taxon>Metazoa</taxon>
        <taxon>Ecdysozoa</taxon>
        <taxon>Arthropoda</taxon>
        <taxon>Hexapoda</taxon>
        <taxon>Insecta</taxon>
        <taxon>Pterygota</taxon>
        <taxon>Neoptera</taxon>
        <taxon>Endopterygota</taxon>
        <taxon>Diptera</taxon>
        <taxon>Brachycera</taxon>
        <taxon>Muscomorpha</taxon>
        <taxon>Tephritoidea</taxon>
        <taxon>Tephritidae</taxon>
        <taxon>Zeugodacus</taxon>
        <taxon>Zeugodacus</taxon>
    </lineage>
</organism>
<keyword evidence="3" id="KW-0865">Zymogen</keyword>
<accession>A0A0A1XH26</accession>
<feature type="chain" id="PRO_5001994930" evidence="8">
    <location>
        <begin position="31"/>
        <end position="400"/>
    </location>
</feature>
<dbReference type="CDD" id="cd00190">
    <property type="entry name" value="Tryp_SPc"/>
    <property type="match status" value="1"/>
</dbReference>
<dbReference type="Pfam" id="PF00089">
    <property type="entry name" value="Trypsin"/>
    <property type="match status" value="1"/>
</dbReference>
<evidence type="ECO:0000256" key="7">
    <source>
        <dbReference type="RuleBase" id="RU363034"/>
    </source>
</evidence>
<evidence type="ECO:0000256" key="4">
    <source>
        <dbReference type="ARBA" id="ARBA00023157"/>
    </source>
</evidence>
<protein>
    <submittedName>
        <fullName evidence="10">Serine protease persephone</fullName>
    </submittedName>
</protein>
<dbReference type="Gene3D" id="2.40.10.10">
    <property type="entry name" value="Trypsin-like serine proteases"/>
    <property type="match status" value="1"/>
</dbReference>
<evidence type="ECO:0000256" key="6">
    <source>
        <dbReference type="ARBA" id="ARBA00024195"/>
    </source>
</evidence>
<evidence type="ECO:0000256" key="3">
    <source>
        <dbReference type="ARBA" id="ARBA00023145"/>
    </source>
</evidence>
<name>A0A0A1XH26_ZEUCU</name>
<keyword evidence="4" id="KW-1015">Disulfide bond</keyword>
<dbReference type="InterPro" id="IPR001314">
    <property type="entry name" value="Peptidase_S1A"/>
</dbReference>
<evidence type="ECO:0000259" key="9">
    <source>
        <dbReference type="PROSITE" id="PS50240"/>
    </source>
</evidence>
<dbReference type="PROSITE" id="PS00135">
    <property type="entry name" value="TRYPSIN_SER"/>
    <property type="match status" value="1"/>
</dbReference>
<proteinExistence type="inferred from homology"/>
<keyword evidence="7" id="KW-0720">Serine protease</keyword>
<gene>
    <name evidence="10" type="primary">psh_27</name>
    <name evidence="10" type="ORF">g.28842</name>
</gene>
<keyword evidence="7" id="KW-0378">Hydrolase</keyword>
<evidence type="ECO:0000313" key="10">
    <source>
        <dbReference type="EMBL" id="JAD10256.1"/>
    </source>
</evidence>
<dbReference type="SUPFAM" id="SSF50494">
    <property type="entry name" value="Trypsin-like serine proteases"/>
    <property type="match status" value="1"/>
</dbReference>
<dbReference type="AlphaFoldDB" id="A0A0A1XH26"/>
<evidence type="ECO:0000256" key="5">
    <source>
        <dbReference type="ARBA" id="ARBA00023180"/>
    </source>
</evidence>
<feature type="domain" description="Peptidase S1" evidence="9">
    <location>
        <begin position="147"/>
        <end position="397"/>
    </location>
</feature>
<keyword evidence="1 8" id="KW-0732">Signal</keyword>
<dbReference type="PROSITE" id="PS00134">
    <property type="entry name" value="TRYPSIN_HIS"/>
    <property type="match status" value="1"/>
</dbReference>
<keyword evidence="2" id="KW-0106">Calcium</keyword>
<dbReference type="InterPro" id="IPR018114">
    <property type="entry name" value="TRYPSIN_HIS"/>
</dbReference>
<dbReference type="PRINTS" id="PR00722">
    <property type="entry name" value="CHYMOTRYPSIN"/>
</dbReference>
<dbReference type="InterPro" id="IPR033116">
    <property type="entry name" value="TRYPSIN_SER"/>
</dbReference>
<dbReference type="PANTHER" id="PTHR24258:SF136">
    <property type="entry name" value="GH06673P-RELATED"/>
    <property type="match status" value="1"/>
</dbReference>
<dbReference type="FunFam" id="2.40.10.10:FF:000028">
    <property type="entry name" value="Serine protease easter"/>
    <property type="match status" value="1"/>
</dbReference>
<dbReference type="PROSITE" id="PS50240">
    <property type="entry name" value="TRYPSIN_DOM"/>
    <property type="match status" value="1"/>
</dbReference>
<dbReference type="MEROPS" id="S01.A48"/>
<keyword evidence="5" id="KW-0325">Glycoprotein</keyword>
<reference evidence="10" key="2">
    <citation type="journal article" date="2015" name="Gigascience">
        <title>Reconstructing a comprehensive transcriptome assembly of a white-pupal translocated strain of the pest fruit fly Bactrocera cucurbitae.</title>
        <authorList>
            <person name="Sim S.B."/>
            <person name="Calla B."/>
            <person name="Hall B."/>
            <person name="DeRego T."/>
            <person name="Geib S.M."/>
        </authorList>
    </citation>
    <scope>NUCLEOTIDE SEQUENCE</scope>
</reference>
<evidence type="ECO:0000256" key="8">
    <source>
        <dbReference type="SAM" id="SignalP"/>
    </source>
</evidence>
<sequence length="400" mass="43950">MMFTTHKLYLVLKLCFSAHFALETLLATSAAEIEGNACEIKQGVFGQCALPRDCPDIAKRMQNLGLTKADVKRCGFTIYEEIICCPIVNDRTLLGIFNTTDDFLRGDNNSNGANATRGDFGGTQERKAKKACRLLDDYAEPYTVPHILGGSPVAPGEYPHMAAIGYAPINPQNSTYEFRCGGTLIDKRFVLTAAHCVNRPDSKPIIVRLGATDFNNPEQMKNAIDVPIEALYPHMNYRNLEKYDDIAIIELKNDVEYSSLVFPVCLHTDLADPPPTVTLNVTGWGVTDLKTRQKSNVLLMASVKAISIENCSKAYARSSFLPSRGILPTQICASDPDFISDACWGDSGGPLNLIIDKKYRKMNVIGIVSAGDGCASVTPSLYTRVAAYLDFIEDIVWKNL</sequence>
<dbReference type="InterPro" id="IPR001254">
    <property type="entry name" value="Trypsin_dom"/>
</dbReference>
<evidence type="ECO:0000256" key="2">
    <source>
        <dbReference type="ARBA" id="ARBA00022837"/>
    </source>
</evidence>
<dbReference type="GO" id="GO:0006508">
    <property type="term" value="P:proteolysis"/>
    <property type="evidence" value="ECO:0007669"/>
    <property type="project" value="UniProtKB-KW"/>
</dbReference>
<dbReference type="InterPro" id="IPR043504">
    <property type="entry name" value="Peptidase_S1_PA_chymotrypsin"/>
</dbReference>
<keyword evidence="7 10" id="KW-0645">Protease</keyword>
<comment type="similarity">
    <text evidence="6">Belongs to the peptidase S1 family. CLIP subfamily.</text>
</comment>